<name>A0ABW1ZIQ2_9DEIO</name>
<sequence>MNAHDQANAQQIALLRAALGFLAPPHATPNAPQYTSASLGPSRNSQEEKSCVEHQKS</sequence>
<feature type="compositionally biased region" description="Basic and acidic residues" evidence="1">
    <location>
        <begin position="45"/>
        <end position="57"/>
    </location>
</feature>
<proteinExistence type="predicted"/>
<reference evidence="3" key="1">
    <citation type="journal article" date="2019" name="Int. J. Syst. Evol. Microbiol.">
        <title>The Global Catalogue of Microorganisms (GCM) 10K type strain sequencing project: providing services to taxonomists for standard genome sequencing and annotation.</title>
        <authorList>
            <consortium name="The Broad Institute Genomics Platform"/>
            <consortium name="The Broad Institute Genome Sequencing Center for Infectious Disease"/>
            <person name="Wu L."/>
            <person name="Ma J."/>
        </authorList>
    </citation>
    <scope>NUCLEOTIDE SEQUENCE [LARGE SCALE GENOMIC DNA]</scope>
    <source>
        <strain evidence="3">CCUG 63830</strain>
    </source>
</reference>
<gene>
    <name evidence="2" type="ORF">ACFP90_07000</name>
</gene>
<accession>A0ABW1ZIQ2</accession>
<feature type="region of interest" description="Disordered" evidence="1">
    <location>
        <begin position="23"/>
        <end position="57"/>
    </location>
</feature>
<comment type="caution">
    <text evidence="2">The sequence shown here is derived from an EMBL/GenBank/DDBJ whole genome shotgun (WGS) entry which is preliminary data.</text>
</comment>
<dbReference type="RefSeq" id="WP_224607865.1">
    <property type="nucleotide sequence ID" value="NZ_JAIQXV010000007.1"/>
</dbReference>
<feature type="compositionally biased region" description="Polar residues" evidence="1">
    <location>
        <begin position="30"/>
        <end position="44"/>
    </location>
</feature>
<evidence type="ECO:0000256" key="1">
    <source>
        <dbReference type="SAM" id="MobiDB-lite"/>
    </source>
</evidence>
<protein>
    <submittedName>
        <fullName evidence="2">Uncharacterized protein</fullName>
    </submittedName>
</protein>
<dbReference type="Proteomes" id="UP001596317">
    <property type="component" value="Unassembled WGS sequence"/>
</dbReference>
<keyword evidence="3" id="KW-1185">Reference proteome</keyword>
<evidence type="ECO:0000313" key="2">
    <source>
        <dbReference type="EMBL" id="MFC6660132.1"/>
    </source>
</evidence>
<organism evidence="2 3">
    <name type="scientific">Deinococcus multiflagellatus</name>
    <dbReference type="NCBI Taxonomy" id="1656887"/>
    <lineage>
        <taxon>Bacteria</taxon>
        <taxon>Thermotogati</taxon>
        <taxon>Deinococcota</taxon>
        <taxon>Deinococci</taxon>
        <taxon>Deinococcales</taxon>
        <taxon>Deinococcaceae</taxon>
        <taxon>Deinococcus</taxon>
    </lineage>
</organism>
<dbReference type="EMBL" id="JBHSWB010000001">
    <property type="protein sequence ID" value="MFC6660132.1"/>
    <property type="molecule type" value="Genomic_DNA"/>
</dbReference>
<evidence type="ECO:0000313" key="3">
    <source>
        <dbReference type="Proteomes" id="UP001596317"/>
    </source>
</evidence>